<dbReference type="EC" id="1.5.99.12" evidence="3"/>
<dbReference type="PANTHER" id="PTHR13878">
    <property type="entry name" value="GULONOLACTONE OXIDASE"/>
    <property type="match status" value="1"/>
</dbReference>
<dbReference type="Pfam" id="PF09265">
    <property type="entry name" value="Cytokin-bind"/>
    <property type="match status" value="2"/>
</dbReference>
<sequence length="484" mass="54296">MASKIVLVFSMLILIPTLGSAYGGSRRAELGKGGSRPPILLTTNSSDLDAASRDFGKQTQARPKAVLYPASVKEIAKLIKSANHGMSGFLVSARGNGHSVNGQSLTSTGTVVDLSRKHNKILNETEIYWPRVNVKEKYVDVWGGELWIDLLNATLKFGLAPRTWTDYLYLTVGGTLSNAGLSGQTYNFGPQISNVYELEVVTGKGEIVTCSRTKNSELFYGALGGLGQFGIITRARIPLELSPERVKWITVTYTSFYTFTKDQEYLISLHDKPSSERFDYVEGFVAYNHSASDPIVYSLEIVKNYDKSSAGTVDQEVEALLRKLEYIPNSESRQDVPYIDFLDRVHTNELILRSKGLWDVPHPWINLFVPKSKVAEFNEGVWEAETSAVTPDEDIFYAISLLWSASGGSQTLDYLQRQNRQILDFCKNAKLNVKEYIPYYTSVEEWKAHFGPQKWDQLSKRKLQFDPKHILASGQHIFNPILAH</sequence>
<dbReference type="InterPro" id="IPR016167">
    <property type="entry name" value="FAD-bd_PCMH_sub1"/>
</dbReference>
<dbReference type="Gramene" id="Kaladp0100s0043.1.v1.1">
    <property type="protein sequence ID" value="Kaladp0100s0043.1.v1.1"/>
    <property type="gene ID" value="Kaladp0100s0043.v1.1"/>
</dbReference>
<dbReference type="SUPFAM" id="SSF55103">
    <property type="entry name" value="FAD-linked oxidases, C-terminal domain"/>
    <property type="match status" value="1"/>
</dbReference>
<dbReference type="PROSITE" id="PS51387">
    <property type="entry name" value="FAD_PCMH"/>
    <property type="match status" value="1"/>
</dbReference>
<dbReference type="PANTHER" id="PTHR13878:SF102">
    <property type="entry name" value="CYTOKININ DEHYDROGENASE 5"/>
    <property type="match status" value="1"/>
</dbReference>
<dbReference type="InterPro" id="IPR016164">
    <property type="entry name" value="FAD-linked_Oxase-like_C"/>
</dbReference>
<evidence type="ECO:0000256" key="1">
    <source>
        <dbReference type="ARBA" id="ARBA00001974"/>
    </source>
</evidence>
<dbReference type="Pfam" id="PF01565">
    <property type="entry name" value="FAD_binding_4"/>
    <property type="match status" value="1"/>
</dbReference>
<dbReference type="InterPro" id="IPR006094">
    <property type="entry name" value="Oxid_FAD_bind_N"/>
</dbReference>
<feature type="domain" description="FAD-binding PCMH-type" evidence="9">
    <location>
        <begin position="59"/>
        <end position="242"/>
    </location>
</feature>
<keyword evidence="11" id="KW-1185">Reference proteome</keyword>
<evidence type="ECO:0000256" key="8">
    <source>
        <dbReference type="SAM" id="SignalP"/>
    </source>
</evidence>
<dbReference type="GO" id="GO:0071949">
    <property type="term" value="F:FAD binding"/>
    <property type="evidence" value="ECO:0007669"/>
    <property type="project" value="InterPro"/>
</dbReference>
<dbReference type="EnsemblPlants" id="Kaladp0100s0043.1.v1.1">
    <property type="protein sequence ID" value="Kaladp0100s0043.1.v1.1"/>
    <property type="gene ID" value="Kaladp0100s0043.v1.1"/>
</dbReference>
<dbReference type="AlphaFoldDB" id="A0A7N0V666"/>
<evidence type="ECO:0000313" key="11">
    <source>
        <dbReference type="Proteomes" id="UP000594263"/>
    </source>
</evidence>
<dbReference type="InterPro" id="IPR016166">
    <property type="entry name" value="FAD-bd_PCMH"/>
</dbReference>
<dbReference type="InterPro" id="IPR016169">
    <property type="entry name" value="FAD-bd_PCMH_sub2"/>
</dbReference>
<keyword evidence="8" id="KW-0732">Signal</keyword>
<accession>A0A7N0V666</accession>
<dbReference type="InterPro" id="IPR050432">
    <property type="entry name" value="FAD-linked_Oxidoreductases_BP"/>
</dbReference>
<feature type="chain" id="PRO_5029491584" description="cytokinin dehydrogenase" evidence="8">
    <location>
        <begin position="22"/>
        <end position="484"/>
    </location>
</feature>
<name>A0A7N0V666_KALFE</name>
<dbReference type="GO" id="GO:0019139">
    <property type="term" value="F:cytokinin dehydrogenase activity"/>
    <property type="evidence" value="ECO:0007669"/>
    <property type="project" value="UniProtKB-EC"/>
</dbReference>
<reference evidence="10" key="1">
    <citation type="submission" date="2021-01" db="UniProtKB">
        <authorList>
            <consortium name="EnsemblPlants"/>
        </authorList>
    </citation>
    <scope>IDENTIFICATION</scope>
</reference>
<evidence type="ECO:0000259" key="9">
    <source>
        <dbReference type="PROSITE" id="PS51387"/>
    </source>
</evidence>
<dbReference type="InterPro" id="IPR016170">
    <property type="entry name" value="Cytok_DH_C_sf"/>
</dbReference>
<dbReference type="GO" id="GO:0009690">
    <property type="term" value="P:cytokinin metabolic process"/>
    <property type="evidence" value="ECO:0007669"/>
    <property type="project" value="InterPro"/>
</dbReference>
<evidence type="ECO:0000256" key="2">
    <source>
        <dbReference type="ARBA" id="ARBA00005466"/>
    </source>
</evidence>
<dbReference type="OMA" id="HPSPTYF"/>
<evidence type="ECO:0000256" key="6">
    <source>
        <dbReference type="ARBA" id="ARBA00023002"/>
    </source>
</evidence>
<organism evidence="10 11">
    <name type="scientific">Kalanchoe fedtschenkoi</name>
    <name type="common">Lavender scallops</name>
    <name type="synonym">South American air plant</name>
    <dbReference type="NCBI Taxonomy" id="63787"/>
    <lineage>
        <taxon>Eukaryota</taxon>
        <taxon>Viridiplantae</taxon>
        <taxon>Streptophyta</taxon>
        <taxon>Embryophyta</taxon>
        <taxon>Tracheophyta</taxon>
        <taxon>Spermatophyta</taxon>
        <taxon>Magnoliopsida</taxon>
        <taxon>eudicotyledons</taxon>
        <taxon>Gunneridae</taxon>
        <taxon>Pentapetalae</taxon>
        <taxon>Saxifragales</taxon>
        <taxon>Crassulaceae</taxon>
        <taxon>Kalanchoe</taxon>
    </lineage>
</organism>
<feature type="signal peptide" evidence="8">
    <location>
        <begin position="1"/>
        <end position="21"/>
    </location>
</feature>
<dbReference type="Proteomes" id="UP000594263">
    <property type="component" value="Unplaced"/>
</dbReference>
<dbReference type="SUPFAM" id="SSF56176">
    <property type="entry name" value="FAD-binding/transporter-associated domain-like"/>
    <property type="match status" value="1"/>
</dbReference>
<proteinExistence type="inferred from homology"/>
<evidence type="ECO:0000256" key="4">
    <source>
        <dbReference type="ARBA" id="ARBA00022630"/>
    </source>
</evidence>
<evidence type="ECO:0000256" key="3">
    <source>
        <dbReference type="ARBA" id="ARBA00011928"/>
    </source>
</evidence>
<dbReference type="Gene3D" id="3.30.465.10">
    <property type="match status" value="1"/>
</dbReference>
<evidence type="ECO:0000313" key="10">
    <source>
        <dbReference type="EnsemblPlants" id="Kaladp0100s0043.1.v1.1"/>
    </source>
</evidence>
<dbReference type="Gene3D" id="3.40.462.10">
    <property type="entry name" value="FAD-linked oxidases, C-terminal domain"/>
    <property type="match status" value="1"/>
</dbReference>
<dbReference type="InterPro" id="IPR036318">
    <property type="entry name" value="FAD-bd_PCMH-like_sf"/>
</dbReference>
<dbReference type="Gene3D" id="3.30.43.10">
    <property type="entry name" value="Uridine Diphospho-n-acetylenolpyruvylglucosamine Reductase, domain 2"/>
    <property type="match status" value="2"/>
</dbReference>
<comment type="cofactor">
    <cofactor evidence="1">
        <name>FAD</name>
        <dbReference type="ChEBI" id="CHEBI:57692"/>
    </cofactor>
</comment>
<keyword evidence="6" id="KW-0560">Oxidoreductase</keyword>
<keyword evidence="5" id="KW-0274">FAD</keyword>
<dbReference type="InterPro" id="IPR015345">
    <property type="entry name" value="Cytokinin_DH_FAD/cytokin-bd"/>
</dbReference>
<evidence type="ECO:0000256" key="7">
    <source>
        <dbReference type="ARBA" id="ARBA00048224"/>
    </source>
</evidence>
<protein>
    <recommendedName>
        <fullName evidence="3">cytokinin dehydrogenase</fullName>
        <ecNumber evidence="3">1.5.99.12</ecNumber>
    </recommendedName>
</protein>
<evidence type="ECO:0000256" key="5">
    <source>
        <dbReference type="ARBA" id="ARBA00022827"/>
    </source>
</evidence>
<comment type="similarity">
    <text evidence="2">Belongs to the oxygen-dependent FAD-linked oxidoreductase family.</text>
</comment>
<keyword evidence="4" id="KW-0285">Flavoprotein</keyword>
<comment type="catalytic activity">
    <reaction evidence="7">
        <text>N(6)-dimethylallyladenine + A + H2O = 3-methyl-2-butenal + adenine + AH2</text>
        <dbReference type="Rhea" id="RHEA:13625"/>
        <dbReference type="ChEBI" id="CHEBI:13193"/>
        <dbReference type="ChEBI" id="CHEBI:15377"/>
        <dbReference type="ChEBI" id="CHEBI:15825"/>
        <dbReference type="ChEBI" id="CHEBI:16708"/>
        <dbReference type="ChEBI" id="CHEBI:17499"/>
        <dbReference type="ChEBI" id="CHEBI:17660"/>
        <dbReference type="EC" id="1.5.99.12"/>
    </reaction>
</comment>